<name>A0ABD2MX26_9CUCU</name>
<dbReference type="InterPro" id="IPR013785">
    <property type="entry name" value="Aldolase_TIM"/>
</dbReference>
<dbReference type="Proteomes" id="UP001516400">
    <property type="component" value="Unassembled WGS sequence"/>
</dbReference>
<keyword evidence="2 7" id="KW-1015">Disulfide bond</keyword>
<comment type="caution">
    <text evidence="10">The sequence shown here is derived from an EMBL/GenBank/DDBJ whole genome shotgun (WGS) entry which is preliminary data.</text>
</comment>
<dbReference type="InterPro" id="IPR001329">
    <property type="entry name" value="Venom_Hyaluronidase"/>
</dbReference>
<dbReference type="GO" id="GO:0005975">
    <property type="term" value="P:carbohydrate metabolic process"/>
    <property type="evidence" value="ECO:0007669"/>
    <property type="project" value="UniProtKB-UniRule"/>
</dbReference>
<evidence type="ECO:0000256" key="1">
    <source>
        <dbReference type="ARBA" id="ARBA00008871"/>
    </source>
</evidence>
<protein>
    <recommendedName>
        <fullName evidence="8">Hyaluronidase</fullName>
        <ecNumber evidence="8">3.2.1.35</ecNumber>
    </recommendedName>
</protein>
<evidence type="ECO:0000256" key="8">
    <source>
        <dbReference type="RuleBase" id="RU610713"/>
    </source>
</evidence>
<evidence type="ECO:0000256" key="5">
    <source>
        <dbReference type="PIRSR" id="PIRSR038193-1"/>
    </source>
</evidence>
<dbReference type="PIRSF" id="PIRSF038193">
    <property type="entry name" value="Hyaluronidase"/>
    <property type="match status" value="1"/>
</dbReference>
<comment type="similarity">
    <text evidence="1 4 8">Belongs to the glycosyl hydrolase 56 family.</text>
</comment>
<feature type="active site" description="Proton donor" evidence="5">
    <location>
        <position position="135"/>
    </location>
</feature>
<evidence type="ECO:0000313" key="11">
    <source>
        <dbReference type="Proteomes" id="UP001516400"/>
    </source>
</evidence>
<dbReference type="InterPro" id="IPR018155">
    <property type="entry name" value="Hyaluronidase"/>
</dbReference>
<dbReference type="EMBL" id="JABFTP020000042">
    <property type="protein sequence ID" value="KAL3270895.1"/>
    <property type="molecule type" value="Genomic_DNA"/>
</dbReference>
<evidence type="ECO:0000256" key="7">
    <source>
        <dbReference type="PIRSR" id="PIRSR038193-3"/>
    </source>
</evidence>
<gene>
    <name evidence="10" type="ORF">HHI36_021407</name>
</gene>
<keyword evidence="9" id="KW-0732">Signal</keyword>
<reference evidence="10 11" key="1">
    <citation type="journal article" date="2021" name="BMC Biol.">
        <title>Horizontally acquired antibacterial genes associated with adaptive radiation of ladybird beetles.</title>
        <authorList>
            <person name="Li H.S."/>
            <person name="Tang X.F."/>
            <person name="Huang Y.H."/>
            <person name="Xu Z.Y."/>
            <person name="Chen M.L."/>
            <person name="Du X.Y."/>
            <person name="Qiu B.Y."/>
            <person name="Chen P.T."/>
            <person name="Zhang W."/>
            <person name="Slipinski A."/>
            <person name="Escalona H.E."/>
            <person name="Waterhouse R.M."/>
            <person name="Zwick A."/>
            <person name="Pang H."/>
        </authorList>
    </citation>
    <scope>NUCLEOTIDE SEQUENCE [LARGE SCALE GENOMIC DNA]</scope>
    <source>
        <strain evidence="10">SYSU2018</strain>
    </source>
</reference>
<evidence type="ECO:0000256" key="9">
    <source>
        <dbReference type="SAM" id="SignalP"/>
    </source>
</evidence>
<keyword evidence="8" id="KW-0326">Glycosidase</keyword>
<evidence type="ECO:0000256" key="4">
    <source>
        <dbReference type="PIRNR" id="PIRNR038193"/>
    </source>
</evidence>
<keyword evidence="11" id="KW-1185">Reference proteome</keyword>
<comment type="catalytic activity">
    <reaction evidence="8">
        <text>Random hydrolysis of (1-&gt;4)-linkages between N-acetyl-beta-D-glucosamine and D-glucuronate residues in hyaluronate.</text>
        <dbReference type="EC" id="3.2.1.35"/>
    </reaction>
</comment>
<proteinExistence type="inferred from homology"/>
<feature type="signal peptide" evidence="9">
    <location>
        <begin position="1"/>
        <end position="20"/>
    </location>
</feature>
<dbReference type="GO" id="GO:0004415">
    <property type="term" value="F:hyalurononglucosaminidase activity"/>
    <property type="evidence" value="ECO:0007669"/>
    <property type="project" value="UniProtKB-UniRule"/>
</dbReference>
<accession>A0ABD2MX26</accession>
<feature type="glycosylation site" description="N-linked (GlcNAc...) asparagine" evidence="6">
    <location>
        <position position="353"/>
    </location>
</feature>
<sequence length="355" mass="41493">MKESVKWCYTFFVLFLNVHGSPLESFIVSSTSNLKVYWNIPSFQCRSFKMNFSDLAEKYGIIQNQNGDFRGSNISILYDPGFFPAILNESGDVELRNGGIPQDGNIRTHLKLFDDTITDQIPDKKFSGLGIIDFEMWRPVFRQNFGTLSRYKAMSIEKEKRMHPFWPSVFVEKEAERRFEMYGRMFMEETLVRARKLRPNGRWGYYAYPYCFNKSPSNMNKDCPKQVQEENDRLTWLYKESDLLLPSIYLSDKMSSKDKMELIEGRVNEAHRIVGYLGSGRHNPSILPYFWYKYQDSKRFMSKVDLKNSFSLLSNLRIDGVIIWGSSNDVNTKSKCLSLYNYINDVLGPILINTT</sequence>
<organism evidence="10 11">
    <name type="scientific">Cryptolaemus montrouzieri</name>
    <dbReference type="NCBI Taxonomy" id="559131"/>
    <lineage>
        <taxon>Eukaryota</taxon>
        <taxon>Metazoa</taxon>
        <taxon>Ecdysozoa</taxon>
        <taxon>Arthropoda</taxon>
        <taxon>Hexapoda</taxon>
        <taxon>Insecta</taxon>
        <taxon>Pterygota</taxon>
        <taxon>Neoptera</taxon>
        <taxon>Endopterygota</taxon>
        <taxon>Coleoptera</taxon>
        <taxon>Polyphaga</taxon>
        <taxon>Cucujiformia</taxon>
        <taxon>Coccinelloidea</taxon>
        <taxon>Coccinellidae</taxon>
        <taxon>Scymninae</taxon>
        <taxon>Scymnini</taxon>
        <taxon>Cryptolaemus</taxon>
    </lineage>
</organism>
<dbReference type="Pfam" id="PF01630">
    <property type="entry name" value="Glyco_hydro_56"/>
    <property type="match status" value="1"/>
</dbReference>
<feature type="disulfide bond" evidence="7">
    <location>
        <begin position="45"/>
        <end position="336"/>
    </location>
</feature>
<dbReference type="Gene3D" id="3.20.20.70">
    <property type="entry name" value="Aldolase class I"/>
    <property type="match status" value="1"/>
</dbReference>
<evidence type="ECO:0000313" key="10">
    <source>
        <dbReference type="EMBL" id="KAL3270895.1"/>
    </source>
</evidence>
<feature type="chain" id="PRO_5044828633" description="Hyaluronidase" evidence="9">
    <location>
        <begin position="21"/>
        <end position="355"/>
    </location>
</feature>
<evidence type="ECO:0000256" key="6">
    <source>
        <dbReference type="PIRSR" id="PIRSR038193-2"/>
    </source>
</evidence>
<dbReference type="PRINTS" id="PR00846">
    <property type="entry name" value="GLHYDRLASE56"/>
</dbReference>
<evidence type="ECO:0000256" key="3">
    <source>
        <dbReference type="ARBA" id="ARBA00023180"/>
    </source>
</evidence>
<dbReference type="EC" id="3.2.1.35" evidence="8"/>
<dbReference type="AlphaFoldDB" id="A0ABD2MX26"/>
<keyword evidence="8" id="KW-0378">Hydrolase</keyword>
<dbReference type="InterPro" id="IPR017853">
    <property type="entry name" value="GH"/>
</dbReference>
<dbReference type="PANTHER" id="PTHR11769">
    <property type="entry name" value="HYALURONIDASE"/>
    <property type="match status" value="1"/>
</dbReference>
<dbReference type="PRINTS" id="PR00847">
    <property type="entry name" value="HYALURONDASE"/>
</dbReference>
<dbReference type="PANTHER" id="PTHR11769:SF35">
    <property type="entry name" value="HYALURONIDASE"/>
    <property type="match status" value="1"/>
</dbReference>
<dbReference type="SUPFAM" id="SSF51445">
    <property type="entry name" value="(Trans)glycosidases"/>
    <property type="match status" value="1"/>
</dbReference>
<evidence type="ECO:0000256" key="2">
    <source>
        <dbReference type="ARBA" id="ARBA00023157"/>
    </source>
</evidence>
<feature type="disulfide bond" evidence="7">
    <location>
        <begin position="211"/>
        <end position="223"/>
    </location>
</feature>
<keyword evidence="3" id="KW-0325">Glycoprotein</keyword>